<keyword evidence="4" id="KW-1185">Reference proteome</keyword>
<evidence type="ECO:0000313" key="4">
    <source>
        <dbReference type="Proteomes" id="UP001141259"/>
    </source>
</evidence>
<organism evidence="3 4">
    <name type="scientific">Umezawaea endophytica</name>
    <dbReference type="NCBI Taxonomy" id="1654476"/>
    <lineage>
        <taxon>Bacteria</taxon>
        <taxon>Bacillati</taxon>
        <taxon>Actinomycetota</taxon>
        <taxon>Actinomycetes</taxon>
        <taxon>Pseudonocardiales</taxon>
        <taxon>Pseudonocardiaceae</taxon>
        <taxon>Umezawaea</taxon>
    </lineage>
</organism>
<evidence type="ECO:0000313" key="3">
    <source>
        <dbReference type="EMBL" id="MCS7479584.1"/>
    </source>
</evidence>
<gene>
    <name evidence="3" type="ORF">NZH93_22210</name>
</gene>
<feature type="region of interest" description="Disordered" evidence="1">
    <location>
        <begin position="139"/>
        <end position="162"/>
    </location>
</feature>
<sequence>MDEATFWTLIDRSRADTRDQDERLAWLTTHLASLPPPDIADFQVLLDHIRGRADTWQHWGAAHLVLGGCSDDGFFYFLAWLVGLGHPRFTAIAADPDALADLDVVQRLATADLDTWPTGDLPDWEALDYVAREAHRRRTGDHDGLDTDLAARGHAPMVGPDPDGDPWDFDALPELLHRLPRLSALFADRIAHG</sequence>
<dbReference type="AlphaFoldDB" id="A0A9X2VNA9"/>
<dbReference type="Proteomes" id="UP001141259">
    <property type="component" value="Unassembled WGS sequence"/>
</dbReference>
<dbReference type="Pfam" id="PF14024">
    <property type="entry name" value="DUF4240"/>
    <property type="match status" value="1"/>
</dbReference>
<reference evidence="3" key="1">
    <citation type="submission" date="2022-08" db="EMBL/GenBank/DDBJ databases">
        <authorList>
            <person name="Tistechok S."/>
            <person name="Samborskyy M."/>
            <person name="Roman I."/>
        </authorList>
    </citation>
    <scope>NUCLEOTIDE SEQUENCE</scope>
    <source>
        <strain evidence="3">DSM 103496</strain>
    </source>
</reference>
<proteinExistence type="predicted"/>
<accession>A0A9X2VNA9</accession>
<protein>
    <submittedName>
        <fullName evidence="3">DUF4240 domain-containing protein</fullName>
    </submittedName>
</protein>
<dbReference type="InterPro" id="IPR025334">
    <property type="entry name" value="DUF4240"/>
</dbReference>
<dbReference type="EMBL" id="JANYMP010000010">
    <property type="protein sequence ID" value="MCS7479584.1"/>
    <property type="molecule type" value="Genomic_DNA"/>
</dbReference>
<name>A0A9X2VNA9_9PSEU</name>
<evidence type="ECO:0000256" key="1">
    <source>
        <dbReference type="SAM" id="MobiDB-lite"/>
    </source>
</evidence>
<feature type="compositionally biased region" description="Basic and acidic residues" evidence="1">
    <location>
        <begin position="140"/>
        <end position="151"/>
    </location>
</feature>
<dbReference type="RefSeq" id="WP_259625079.1">
    <property type="nucleotide sequence ID" value="NZ_JANYMP010000010.1"/>
</dbReference>
<comment type="caution">
    <text evidence="3">The sequence shown here is derived from an EMBL/GenBank/DDBJ whole genome shotgun (WGS) entry which is preliminary data.</text>
</comment>
<evidence type="ECO:0000259" key="2">
    <source>
        <dbReference type="Pfam" id="PF14024"/>
    </source>
</evidence>
<feature type="domain" description="DUF4240" evidence="2">
    <location>
        <begin position="1"/>
        <end position="136"/>
    </location>
</feature>